<dbReference type="HOGENOM" id="CLU_681324_0_0_6"/>
<evidence type="ECO:0000313" key="2">
    <source>
        <dbReference type="Proteomes" id="UP000002015"/>
    </source>
</evidence>
<name>A8FV75_SHESH</name>
<proteinExistence type="predicted"/>
<dbReference type="Proteomes" id="UP000002015">
    <property type="component" value="Chromosome"/>
</dbReference>
<organism evidence="1 2">
    <name type="scientific">Shewanella sediminis (strain HAW-EB3)</name>
    <dbReference type="NCBI Taxonomy" id="425104"/>
    <lineage>
        <taxon>Bacteria</taxon>
        <taxon>Pseudomonadati</taxon>
        <taxon>Pseudomonadota</taxon>
        <taxon>Gammaproteobacteria</taxon>
        <taxon>Alteromonadales</taxon>
        <taxon>Shewanellaceae</taxon>
        <taxon>Shewanella</taxon>
    </lineage>
</organism>
<accession>A8FV75</accession>
<keyword evidence="2" id="KW-1185">Reference proteome</keyword>
<sequence length="404" mass="42475" precursor="true">MQTLARIPLLAAIAALVILSYSPPSAWAKKAEKAETYATIEFSPGATVPAGTMVKITGRAFCDESLGAICLAQHQELTVGKIQITPTLDVTDAHVDCVSGDPSEDNIGMGAPDFSVDFVTAGLGGQTLGFQVHYVTPGGKDGPKNSFSVCVDLAITQSDPLPDDTLSYGQGFYGSSPTGEAVVAQLIDEQTCIVINDILVAIPVDIGFESQACETSDDFESLALFLTGEVGSQGGNNDDGFLTAGNPSENGPGLNLAAQKITLLLNLNLDALEELPIEPGYFININTIQDLVAGKPGPFVDPVFNNHDLYDFCEDTVDDGHDICDPGSLVLSELGELVQALDEVQTTVEDICTAALSMLENDFPSILVNGVEVSRGDMTDILGLINESYDEGVPSGFITMGDVD</sequence>
<protein>
    <submittedName>
        <fullName evidence="1">Uncharacterized protein</fullName>
    </submittedName>
</protein>
<reference evidence="1 2" key="1">
    <citation type="submission" date="2007-08" db="EMBL/GenBank/DDBJ databases">
        <title>Complete sequence of Shewanella sediminis HAW-EB3.</title>
        <authorList>
            <consortium name="US DOE Joint Genome Institute"/>
            <person name="Copeland A."/>
            <person name="Lucas S."/>
            <person name="Lapidus A."/>
            <person name="Barry K."/>
            <person name="Glavina del Rio T."/>
            <person name="Dalin E."/>
            <person name="Tice H."/>
            <person name="Pitluck S."/>
            <person name="Chertkov O."/>
            <person name="Brettin T."/>
            <person name="Bruce D."/>
            <person name="Detter J.C."/>
            <person name="Han C."/>
            <person name="Schmutz J."/>
            <person name="Larimer F."/>
            <person name="Land M."/>
            <person name="Hauser L."/>
            <person name="Kyrpides N."/>
            <person name="Kim E."/>
            <person name="Zhao J.-S."/>
            <person name="Richardson P."/>
        </authorList>
    </citation>
    <scope>NUCLEOTIDE SEQUENCE [LARGE SCALE GENOMIC DNA]</scope>
    <source>
        <strain evidence="1 2">HAW-EB3</strain>
    </source>
</reference>
<gene>
    <name evidence="1" type="ordered locus">Ssed_2139</name>
</gene>
<dbReference type="KEGG" id="sse:Ssed_2139"/>
<dbReference type="AlphaFoldDB" id="A8FV75"/>
<evidence type="ECO:0000313" key="1">
    <source>
        <dbReference type="EMBL" id="ABV36748.1"/>
    </source>
</evidence>
<dbReference type="EMBL" id="CP000821">
    <property type="protein sequence ID" value="ABV36748.1"/>
    <property type="molecule type" value="Genomic_DNA"/>
</dbReference>
<dbReference type="RefSeq" id="WP_012142483.1">
    <property type="nucleotide sequence ID" value="NC_009831.1"/>
</dbReference>